<organism evidence="12 13">
    <name type="scientific">Vagococcus fluvialis bH819</name>
    <dbReference type="NCBI Taxonomy" id="1255619"/>
    <lineage>
        <taxon>Bacteria</taxon>
        <taxon>Bacillati</taxon>
        <taxon>Bacillota</taxon>
        <taxon>Bacilli</taxon>
        <taxon>Lactobacillales</taxon>
        <taxon>Enterococcaceae</taxon>
        <taxon>Vagococcus</taxon>
    </lineage>
</organism>
<dbReference type="GO" id="GO:0005524">
    <property type="term" value="F:ATP binding"/>
    <property type="evidence" value="ECO:0007669"/>
    <property type="project" value="UniProtKB-KW"/>
</dbReference>
<evidence type="ECO:0000256" key="3">
    <source>
        <dbReference type="ARBA" id="ARBA00022763"/>
    </source>
</evidence>
<dbReference type="InterPro" id="IPR027417">
    <property type="entry name" value="P-loop_NTPase"/>
</dbReference>
<dbReference type="OrthoDB" id="9758506at2"/>
<evidence type="ECO:0000256" key="8">
    <source>
        <dbReference type="ARBA" id="ARBA00023125"/>
    </source>
</evidence>
<evidence type="ECO:0000256" key="1">
    <source>
        <dbReference type="ARBA" id="ARBA00022722"/>
    </source>
</evidence>
<keyword evidence="13" id="KW-1185">Reference proteome</keyword>
<accession>A0A1X6WSA6</accession>
<keyword evidence="7" id="KW-0067">ATP-binding</keyword>
<keyword evidence="3" id="KW-0227">DNA damage</keyword>
<dbReference type="InterPro" id="IPR011604">
    <property type="entry name" value="PDDEXK-like_dom_sf"/>
</dbReference>
<dbReference type="SUPFAM" id="SSF52540">
    <property type="entry name" value="P-loop containing nucleoside triphosphate hydrolases"/>
    <property type="match status" value="1"/>
</dbReference>
<keyword evidence="9" id="KW-0234">DNA repair</keyword>
<dbReference type="GO" id="GO:0006310">
    <property type="term" value="P:DNA recombination"/>
    <property type="evidence" value="ECO:0007669"/>
    <property type="project" value="TreeGrafter"/>
</dbReference>
<evidence type="ECO:0000313" key="12">
    <source>
        <dbReference type="EMBL" id="SLM87158.1"/>
    </source>
</evidence>
<dbReference type="InterPro" id="IPR038726">
    <property type="entry name" value="PDDEXK_AddAB-type"/>
</dbReference>
<keyword evidence="1" id="KW-0540">Nuclease</keyword>
<dbReference type="AlphaFoldDB" id="A0A1X6WSA6"/>
<dbReference type="Gene3D" id="3.90.320.10">
    <property type="match status" value="1"/>
</dbReference>
<evidence type="ECO:0000256" key="4">
    <source>
        <dbReference type="ARBA" id="ARBA00022801"/>
    </source>
</evidence>
<dbReference type="GO" id="GO:0004386">
    <property type="term" value="F:helicase activity"/>
    <property type="evidence" value="ECO:0007669"/>
    <property type="project" value="UniProtKB-KW"/>
</dbReference>
<evidence type="ECO:0000256" key="7">
    <source>
        <dbReference type="ARBA" id="ARBA00022840"/>
    </source>
</evidence>
<evidence type="ECO:0000256" key="9">
    <source>
        <dbReference type="ARBA" id="ARBA00023204"/>
    </source>
</evidence>
<evidence type="ECO:0000259" key="10">
    <source>
        <dbReference type="Pfam" id="PF12705"/>
    </source>
</evidence>
<dbReference type="Gene3D" id="3.40.50.300">
    <property type="entry name" value="P-loop containing nucleotide triphosphate hydrolases"/>
    <property type="match status" value="3"/>
</dbReference>
<keyword evidence="4" id="KW-0378">Hydrolase</keyword>
<reference evidence="13" key="1">
    <citation type="submission" date="2017-02" db="EMBL/GenBank/DDBJ databases">
        <authorList>
            <person name="Dridi B."/>
        </authorList>
    </citation>
    <scope>NUCLEOTIDE SEQUENCE [LARGE SCALE GENOMIC DNA]</scope>
    <source>
        <strain evidence="13">bH819</strain>
    </source>
</reference>
<protein>
    <submittedName>
        <fullName evidence="12">ATP-dependent nuclease, subunit B</fullName>
    </submittedName>
</protein>
<feature type="domain" description="ATP-dependent helicase/deoxyribonuclease subunit B N-terminal" evidence="11">
    <location>
        <begin position="5"/>
        <end position="281"/>
    </location>
</feature>
<keyword evidence="6" id="KW-0269">Exonuclease</keyword>
<dbReference type="EMBL" id="FWFD01000020">
    <property type="protein sequence ID" value="SLM87158.1"/>
    <property type="molecule type" value="Genomic_DNA"/>
</dbReference>
<evidence type="ECO:0000256" key="5">
    <source>
        <dbReference type="ARBA" id="ARBA00022806"/>
    </source>
</evidence>
<keyword evidence="2" id="KW-0547">Nucleotide-binding</keyword>
<dbReference type="GO" id="GO:0004527">
    <property type="term" value="F:exonuclease activity"/>
    <property type="evidence" value="ECO:0007669"/>
    <property type="project" value="UniProtKB-KW"/>
</dbReference>
<dbReference type="GO" id="GO:0003677">
    <property type="term" value="F:DNA binding"/>
    <property type="evidence" value="ECO:0007669"/>
    <property type="project" value="UniProtKB-KW"/>
</dbReference>
<sequence length="1184" mass="138361">MSVQFIIGPASADHTKELVNQANAWLESATDHEVFYLVPNHVKFETEINVLTELSQLPYYKEWGNMASMRLQVFSFSRLAWYFMQNTEAYQKQKLSQSGKYMILRRVLIEIEEELVLFKQEVNKPGFVDQLIAIFDELQEGFVTAEDLEETLSQLTTDNKDDDRQIKLRDIQLIYQVYTDKLIAEDLNGHDLLVSLAEHLQHKKLKNIMFIVSGFSNFTAIEKQLIEQLMLISGELKIALVLDKAYVNKEPDPFNLFYNTGRLYQELFFMAQRNQVPVLIDKKIHLNNSADFSVLDAFWQESQKLSPVKKNESISPETLKIWRCDDPFTEMMSVAKEIRHLVADKGYRYQDISVLTRDINSYQKIMAPIFNANNIPYYINQEEEMKHHPLIEFISALFNMNQHFYQYRDVLRFLRSELFSPESLVIEQEHEWEKHMLKLRQQIDYTENVVLAYGYSGTDWLKERDWQYIFYQYDEEEGKLDNDQVIQATSNHIRHLIREHIPVFFEELKQAKLGKEASLLFYRFLIQVGVEKQLYFMRDQELNKGNLVKSRNHEQAWQALITLLDEYTDLMGEEPFILDDFIQIIKTGMEGLSFSKVPTTLDQLVVTSMDLVRVKKSKVAIIIGATDQVLPRKIENKTLLTDEERGLLKESLPFDKYLKKDLTSDSAKEPFVFYLSLLSANDQVILTYPKSSDSSKEIKISPYLSMLKNQFQITEELKHGATFFDGRQVLADFSTDDILLTQWISYKRFLIDERQPTPWLFNQLEKRLLKELPLKTERLLSSLAHQNIPETLNEVSVDELYGDTVYASVSKIENFYKCQYKYFLMYGLGLKERSQFELSPAATGDFFHESLDQFFKELIKRQLTLSQMTQKEVQELTQAILTNVLGEDKFTILNSTNRMNYIKYQLEKTIQRVGWSLKRQSDRSNMDVIQTEVLFGQALQDISLNSLDFEISHQKKLKVRGKIDRIDQMKVEEDIYLSVIDYKSSKHNFDFVDAYYGLALQMVTYLNVALENAVNLVGEKAKAAGAFYLHVQNPVLTGSEKLTEETMDEEMLKAFKYDGILVNEEKILENLDKTIDLGVKSAVYPYEQLKKGTMKSSQFVSEDELDWLVDNNQKKFKEAGEDIFKGSTKLNPAYKGQTRVACEYCPFRSVCQFDVMLKENNYHRIEPLTKEEMMKKEKEGEHND</sequence>
<dbReference type="PANTHER" id="PTHR30591">
    <property type="entry name" value="RECBCD ENZYME SUBUNIT RECC"/>
    <property type="match status" value="1"/>
</dbReference>
<dbReference type="RefSeq" id="WP_086952776.1">
    <property type="nucleotide sequence ID" value="NZ_FWFD01000020.1"/>
</dbReference>
<dbReference type="Proteomes" id="UP000195918">
    <property type="component" value="Unassembled WGS sequence"/>
</dbReference>
<dbReference type="Pfam" id="PF12705">
    <property type="entry name" value="PDDEXK_1"/>
    <property type="match status" value="1"/>
</dbReference>
<dbReference type="PANTHER" id="PTHR30591:SF1">
    <property type="entry name" value="RECBCD ENZYME SUBUNIT RECC"/>
    <property type="match status" value="1"/>
</dbReference>
<dbReference type="Pfam" id="PF21445">
    <property type="entry name" value="ADDB_N"/>
    <property type="match status" value="1"/>
</dbReference>
<dbReference type="GO" id="GO:0006281">
    <property type="term" value="P:DNA repair"/>
    <property type="evidence" value="ECO:0007669"/>
    <property type="project" value="UniProtKB-KW"/>
</dbReference>
<name>A0A1X6WSA6_9ENTE</name>
<keyword evidence="8" id="KW-0238">DNA-binding</keyword>
<feature type="domain" description="PD-(D/E)XK endonuclease-like" evidence="10">
    <location>
        <begin position="807"/>
        <end position="1152"/>
    </location>
</feature>
<evidence type="ECO:0000259" key="11">
    <source>
        <dbReference type="Pfam" id="PF21445"/>
    </source>
</evidence>
<proteinExistence type="predicted"/>
<dbReference type="InterPro" id="IPR049035">
    <property type="entry name" value="ADDB_N"/>
</dbReference>
<evidence type="ECO:0000256" key="6">
    <source>
        <dbReference type="ARBA" id="ARBA00022839"/>
    </source>
</evidence>
<evidence type="ECO:0000256" key="2">
    <source>
        <dbReference type="ARBA" id="ARBA00022741"/>
    </source>
</evidence>
<keyword evidence="5" id="KW-0347">Helicase</keyword>
<gene>
    <name evidence="12" type="ORF">FM121_13750</name>
</gene>
<evidence type="ECO:0000313" key="13">
    <source>
        <dbReference type="Proteomes" id="UP000195918"/>
    </source>
</evidence>